<dbReference type="HAMAP" id="MF_02227">
    <property type="entry name" value="RPE"/>
    <property type="match status" value="1"/>
</dbReference>
<feature type="binding site" evidence="15">
    <location>
        <position position="34"/>
    </location>
    <ligand>
        <name>a divalent metal cation</name>
        <dbReference type="ChEBI" id="CHEBI:60240"/>
    </ligand>
</feature>
<dbReference type="GO" id="GO:0004750">
    <property type="term" value="F:D-ribulose-phosphate 3-epimerase activity"/>
    <property type="evidence" value="ECO:0007669"/>
    <property type="project" value="UniProtKB-EC"/>
</dbReference>
<dbReference type="GO" id="GO:0046872">
    <property type="term" value="F:metal ion binding"/>
    <property type="evidence" value="ECO:0007669"/>
    <property type="project" value="UniProtKB-KW"/>
</dbReference>
<comment type="similarity">
    <text evidence="7 13">Belongs to the ribulose-phosphate 3-epimerase family.</text>
</comment>
<comment type="catalytic activity">
    <reaction evidence="1 13">
        <text>D-ribulose 5-phosphate = D-xylulose 5-phosphate</text>
        <dbReference type="Rhea" id="RHEA:13677"/>
        <dbReference type="ChEBI" id="CHEBI:57737"/>
        <dbReference type="ChEBI" id="CHEBI:58121"/>
        <dbReference type="EC" id="5.1.3.1"/>
    </reaction>
</comment>
<keyword evidence="15" id="KW-0862">Zinc</keyword>
<dbReference type="InterPro" id="IPR000056">
    <property type="entry name" value="Ribul_P_3_epim-like"/>
</dbReference>
<feature type="binding site" evidence="16">
    <location>
        <begin position="194"/>
        <end position="195"/>
    </location>
    <ligand>
        <name>substrate</name>
    </ligand>
</feature>
<feature type="binding site" evidence="15">
    <location>
        <position position="36"/>
    </location>
    <ligand>
        <name>a divalent metal cation</name>
        <dbReference type="ChEBI" id="CHEBI:60240"/>
    </ligand>
</feature>
<dbReference type="NCBIfam" id="NF004076">
    <property type="entry name" value="PRK05581.1-4"/>
    <property type="match status" value="1"/>
</dbReference>
<dbReference type="InterPro" id="IPR026019">
    <property type="entry name" value="Ribul_P_3_epim"/>
</dbReference>
<evidence type="ECO:0000256" key="6">
    <source>
        <dbReference type="ARBA" id="ARBA00005016"/>
    </source>
</evidence>
<evidence type="ECO:0000256" key="4">
    <source>
        <dbReference type="ARBA" id="ARBA00001947"/>
    </source>
</evidence>
<organism evidence="17 18">
    <name type="scientific">Gigaspora margarita</name>
    <dbReference type="NCBI Taxonomy" id="4874"/>
    <lineage>
        <taxon>Eukaryota</taxon>
        <taxon>Fungi</taxon>
        <taxon>Fungi incertae sedis</taxon>
        <taxon>Mucoromycota</taxon>
        <taxon>Glomeromycotina</taxon>
        <taxon>Glomeromycetes</taxon>
        <taxon>Diversisporales</taxon>
        <taxon>Gigasporaceae</taxon>
        <taxon>Gigaspora</taxon>
    </lineage>
</organism>
<evidence type="ECO:0000256" key="14">
    <source>
        <dbReference type="PIRSR" id="PIRSR001461-1"/>
    </source>
</evidence>
<evidence type="ECO:0000256" key="15">
    <source>
        <dbReference type="PIRSR" id="PIRSR001461-2"/>
    </source>
</evidence>
<dbReference type="FunFam" id="3.20.20.70:FF:000171">
    <property type="entry name" value="Ribulose-phosphate 3-epimerase"/>
    <property type="match status" value="1"/>
</dbReference>
<proteinExistence type="inferred from homology"/>
<evidence type="ECO:0000256" key="1">
    <source>
        <dbReference type="ARBA" id="ARBA00001782"/>
    </source>
</evidence>
<feature type="binding site" evidence="16">
    <location>
        <position position="174"/>
    </location>
    <ligand>
        <name>substrate</name>
    </ligand>
</feature>
<feature type="binding site" evidence="16">
    <location>
        <position position="9"/>
    </location>
    <ligand>
        <name>substrate</name>
    </ligand>
</feature>
<dbReference type="Pfam" id="PF00834">
    <property type="entry name" value="Ribul_P_3_epim"/>
    <property type="match status" value="1"/>
</dbReference>
<reference evidence="17 18" key="1">
    <citation type="journal article" date="2019" name="Environ. Microbiol.">
        <title>At the nexus of three kingdoms: the genome of the mycorrhizal fungus Gigaspora margarita provides insights into plant, endobacterial and fungal interactions.</title>
        <authorList>
            <person name="Venice F."/>
            <person name="Ghignone S."/>
            <person name="Salvioli di Fossalunga A."/>
            <person name="Amselem J."/>
            <person name="Novero M."/>
            <person name="Xianan X."/>
            <person name="Sedzielewska Toro K."/>
            <person name="Morin E."/>
            <person name="Lipzen A."/>
            <person name="Grigoriev I.V."/>
            <person name="Henrissat B."/>
            <person name="Martin F.M."/>
            <person name="Bonfante P."/>
        </authorList>
    </citation>
    <scope>NUCLEOTIDE SEQUENCE [LARGE SCALE GENOMIC DNA]</scope>
    <source>
        <strain evidence="17 18">BEG34</strain>
    </source>
</reference>
<evidence type="ECO:0000256" key="12">
    <source>
        <dbReference type="ARBA" id="ARBA00023285"/>
    </source>
</evidence>
<dbReference type="Proteomes" id="UP000439903">
    <property type="component" value="Unassembled WGS sequence"/>
</dbReference>
<feature type="binding site" evidence="16">
    <location>
        <begin position="143"/>
        <end position="146"/>
    </location>
    <ligand>
        <name>substrate</name>
    </ligand>
</feature>
<comment type="cofactor">
    <cofactor evidence="3">
        <name>Co(2+)</name>
        <dbReference type="ChEBI" id="CHEBI:48828"/>
    </cofactor>
</comment>
<evidence type="ECO:0000256" key="7">
    <source>
        <dbReference type="ARBA" id="ARBA00009541"/>
    </source>
</evidence>
<keyword evidence="11 13" id="KW-0413">Isomerase</keyword>
<accession>A0A8H3X075</accession>
<evidence type="ECO:0000256" key="9">
    <source>
        <dbReference type="ARBA" id="ARBA00013920"/>
    </source>
</evidence>
<sequence>MPQAIIAPSILSGDFAQLAVESQRMINEGADWLHVDIMDGHFVPNLTIGAPVVQSLRKHTNAFFDCHLMVSNPEKWVKDFAKAGASLFCFHIEASQDPGKLIDEIRSHGMKVGVAVKPKTSIDVIFPLGHKIDMCLVMTVEPGFGGQKFMEDCVPKVKALRERFPELDIEVDGGLCLETIDQASKAGANVIVAGTSIFKAENPKEVISTFRNKVNTEQAKYSKSVE</sequence>
<protein>
    <recommendedName>
        <fullName evidence="9 13">Ribulose-phosphate 3-epimerase</fullName>
        <ecNumber evidence="8 13">5.1.3.1</ecNumber>
    </recommendedName>
</protein>
<dbReference type="GO" id="GO:0006098">
    <property type="term" value="P:pentose-phosphate shunt"/>
    <property type="evidence" value="ECO:0007669"/>
    <property type="project" value="UniProtKB-UniPathway"/>
</dbReference>
<evidence type="ECO:0000256" key="13">
    <source>
        <dbReference type="PIRNR" id="PIRNR001461"/>
    </source>
</evidence>
<keyword evidence="12 15" id="KW-0170">Cobalt</keyword>
<dbReference type="OrthoDB" id="1927044at2759"/>
<dbReference type="CDD" id="cd00429">
    <property type="entry name" value="RPE"/>
    <property type="match status" value="1"/>
</dbReference>
<dbReference type="PIRSF" id="PIRSF001461">
    <property type="entry name" value="RPE"/>
    <property type="match status" value="1"/>
</dbReference>
<comment type="caution">
    <text evidence="17">The sequence shown here is derived from an EMBL/GenBank/DDBJ whole genome shotgun (WGS) entry which is preliminary data.</text>
</comment>
<evidence type="ECO:0000256" key="11">
    <source>
        <dbReference type="ARBA" id="ARBA00023235"/>
    </source>
</evidence>
<evidence type="ECO:0000256" key="10">
    <source>
        <dbReference type="ARBA" id="ARBA00022723"/>
    </source>
</evidence>
<evidence type="ECO:0000313" key="17">
    <source>
        <dbReference type="EMBL" id="KAF0381136.1"/>
    </source>
</evidence>
<keyword evidence="15" id="KW-0464">Manganese</keyword>
<evidence type="ECO:0000313" key="18">
    <source>
        <dbReference type="Proteomes" id="UP000439903"/>
    </source>
</evidence>
<evidence type="ECO:0000256" key="8">
    <source>
        <dbReference type="ARBA" id="ARBA00013188"/>
    </source>
</evidence>
<comment type="cofactor">
    <cofactor evidence="2">
        <name>Mn(2+)</name>
        <dbReference type="ChEBI" id="CHEBI:29035"/>
    </cofactor>
</comment>
<keyword evidence="18" id="KW-1185">Reference proteome</keyword>
<feature type="active site" description="Proton acceptor" evidence="14">
    <location>
        <position position="36"/>
    </location>
</feature>
<feature type="binding site" evidence="15">
    <location>
        <position position="67"/>
    </location>
    <ligand>
        <name>a divalent metal cation</name>
        <dbReference type="ChEBI" id="CHEBI:60240"/>
    </ligand>
</feature>
<feature type="binding site" evidence="16">
    <location>
        <position position="67"/>
    </location>
    <ligand>
        <name>substrate</name>
    </ligand>
</feature>
<name>A0A8H3X075_GIGMA</name>
<evidence type="ECO:0000256" key="2">
    <source>
        <dbReference type="ARBA" id="ARBA00001936"/>
    </source>
</evidence>
<dbReference type="SUPFAM" id="SSF51366">
    <property type="entry name" value="Ribulose-phoshate binding barrel"/>
    <property type="match status" value="1"/>
</dbReference>
<evidence type="ECO:0000256" key="5">
    <source>
        <dbReference type="ARBA" id="ARBA00001954"/>
    </source>
</evidence>
<dbReference type="GO" id="GO:0005975">
    <property type="term" value="P:carbohydrate metabolic process"/>
    <property type="evidence" value="ECO:0007669"/>
    <property type="project" value="InterPro"/>
</dbReference>
<comment type="pathway">
    <text evidence="6">Carbohydrate degradation; pentose phosphate pathway; D-xylulose 5-phosphate from D-ribulose 5-phosphate (non-oxidative stage): step 1/1.</text>
</comment>
<keyword evidence="10 15" id="KW-0479">Metal-binding</keyword>
<dbReference type="NCBIfam" id="TIGR01163">
    <property type="entry name" value="rpe"/>
    <property type="match status" value="1"/>
</dbReference>
<evidence type="ECO:0000256" key="3">
    <source>
        <dbReference type="ARBA" id="ARBA00001941"/>
    </source>
</evidence>
<evidence type="ECO:0000256" key="16">
    <source>
        <dbReference type="PIRSR" id="PIRSR001461-3"/>
    </source>
</evidence>
<dbReference type="InterPro" id="IPR013785">
    <property type="entry name" value="Aldolase_TIM"/>
</dbReference>
<dbReference type="Gene3D" id="3.20.20.70">
    <property type="entry name" value="Aldolase class I"/>
    <property type="match status" value="1"/>
</dbReference>
<dbReference type="EC" id="5.1.3.1" evidence="8 13"/>
<comment type="cofactor">
    <cofactor evidence="15">
        <name>a divalent metal cation</name>
        <dbReference type="ChEBI" id="CHEBI:60240"/>
    </cofactor>
    <text evidence="15">Binds 1 divalent metal cation per subunit.</text>
</comment>
<gene>
    <name evidence="17" type="ORF">F8M41_012125</name>
</gene>
<dbReference type="PANTHER" id="PTHR11749">
    <property type="entry name" value="RIBULOSE-5-PHOSPHATE-3-EPIMERASE"/>
    <property type="match status" value="1"/>
</dbReference>
<comment type="cofactor">
    <cofactor evidence="5">
        <name>Fe(2+)</name>
        <dbReference type="ChEBI" id="CHEBI:29033"/>
    </cofactor>
</comment>
<dbReference type="UniPathway" id="UPA00115">
    <property type="reaction ID" value="UER00411"/>
</dbReference>
<feature type="binding site" evidence="15">
    <location>
        <position position="172"/>
    </location>
    <ligand>
        <name>a divalent metal cation</name>
        <dbReference type="ChEBI" id="CHEBI:60240"/>
    </ligand>
</feature>
<dbReference type="PROSITE" id="PS01085">
    <property type="entry name" value="RIBUL_P_3_EPIMER_1"/>
    <property type="match status" value="1"/>
</dbReference>
<feature type="active site" description="Proton donor" evidence="14">
    <location>
        <position position="172"/>
    </location>
</feature>
<comment type="cofactor">
    <cofactor evidence="4">
        <name>Zn(2+)</name>
        <dbReference type="ChEBI" id="CHEBI:29105"/>
    </cofactor>
</comment>
<dbReference type="EMBL" id="WTPW01002471">
    <property type="protein sequence ID" value="KAF0381136.1"/>
    <property type="molecule type" value="Genomic_DNA"/>
</dbReference>
<dbReference type="AlphaFoldDB" id="A0A8H3X075"/>
<dbReference type="InterPro" id="IPR011060">
    <property type="entry name" value="RibuloseP-bd_barrel"/>
</dbReference>
<keyword evidence="13" id="KW-0119">Carbohydrate metabolism</keyword>